<dbReference type="InterPro" id="IPR020843">
    <property type="entry name" value="ER"/>
</dbReference>
<dbReference type="InterPro" id="IPR011032">
    <property type="entry name" value="GroES-like_sf"/>
</dbReference>
<evidence type="ECO:0000313" key="2">
    <source>
        <dbReference type="EMBL" id="ACI59612.1"/>
    </source>
</evidence>
<dbReference type="EMBL" id="CP001195">
    <property type="protein sequence ID" value="ACI59612.1"/>
    <property type="molecule type" value="Genomic_DNA"/>
</dbReference>
<dbReference type="KEGG" id="rlt:Rleg2_6236"/>
<reference evidence="2 3" key="1">
    <citation type="journal article" date="2010" name="Stand. Genomic Sci.">
        <title>Complete genome sequence of Rhizobium leguminosarum bv trifolii strain WSM2304, an effective microsymbiont of the South American clover Trifolium polymorphum.</title>
        <authorList>
            <person name="Reeve W."/>
            <person name="O'Hara G."/>
            <person name="Chain P."/>
            <person name="Ardley J."/>
            <person name="Brau L."/>
            <person name="Nandesena K."/>
            <person name="Tiwari R."/>
            <person name="Malfatti S."/>
            <person name="Kiss H."/>
            <person name="Lapidus A."/>
            <person name="Copeland A."/>
            <person name="Nolan M."/>
            <person name="Land M."/>
            <person name="Ivanova N."/>
            <person name="Mavromatis K."/>
            <person name="Markowitz V."/>
            <person name="Kyrpides N."/>
            <person name="Melino V."/>
            <person name="Denton M."/>
            <person name="Yates R."/>
            <person name="Howieson J."/>
        </authorList>
    </citation>
    <scope>NUCLEOTIDE SEQUENCE [LARGE SCALE GENOMIC DNA]</scope>
    <source>
        <strain evidence="2 3">WSM2304</strain>
    </source>
</reference>
<sequence length="326" mass="34255">MTEDMGLNRLGNHMKRIQYHRYGGPDVMQMERFEPPALRPDDIAVKVVYAAINPVDWKVRRGDLKLVTGRKFPRAMGCDFSGEILAVGSGVTAFKLGEAVFGVAPVKTCGALAEVVVAPQTVVGRKPESVTFEEAACLGTPGVTAWNALIDKAHLKAGQHVLINGCTGAVGAAAVQIALLQGAIVSGTCSADAATQAKALGVTEVLDYRKTNLATLSRRFDVVFDTAITMPIATGLCLLSRGGVFLDLEPGPAKIIRSLFDRRLKPIICTPRPAIMAALAEAARVGRLSVPSAQIVDFDAAIGKIANLEQGVGSRGKAVVAIGTAV</sequence>
<dbReference type="Gene3D" id="3.40.50.720">
    <property type="entry name" value="NAD(P)-binding Rossmann-like Domain"/>
    <property type="match status" value="1"/>
</dbReference>
<organism evidence="2 3">
    <name type="scientific">Rhizobium leguminosarum bv. trifolii (strain WSM2304)</name>
    <dbReference type="NCBI Taxonomy" id="395492"/>
    <lineage>
        <taxon>Bacteria</taxon>
        <taxon>Pseudomonadati</taxon>
        <taxon>Pseudomonadota</taxon>
        <taxon>Alphaproteobacteria</taxon>
        <taxon>Hyphomicrobiales</taxon>
        <taxon>Rhizobiaceae</taxon>
        <taxon>Rhizobium/Agrobacterium group</taxon>
        <taxon>Rhizobium</taxon>
    </lineage>
</organism>
<protein>
    <submittedName>
        <fullName evidence="2">Alcohol dehydrogenase GroES domain protein</fullName>
    </submittedName>
</protein>
<dbReference type="SUPFAM" id="SSF50129">
    <property type="entry name" value="GroES-like"/>
    <property type="match status" value="1"/>
</dbReference>
<keyword evidence="2" id="KW-0614">Plasmid</keyword>
<dbReference type="AlphaFoldDB" id="A0ABF7QZM5"/>
<name>A0ABF7QZM5_RHILW</name>
<dbReference type="Pfam" id="PF00107">
    <property type="entry name" value="ADH_zinc_N"/>
    <property type="match status" value="1"/>
</dbReference>
<feature type="domain" description="Enoyl reductase (ER)" evidence="1">
    <location>
        <begin position="23"/>
        <end position="320"/>
    </location>
</feature>
<dbReference type="Pfam" id="PF08240">
    <property type="entry name" value="ADH_N"/>
    <property type="match status" value="1"/>
</dbReference>
<evidence type="ECO:0000259" key="1">
    <source>
        <dbReference type="SMART" id="SM00829"/>
    </source>
</evidence>
<dbReference type="PANTHER" id="PTHR44013:SF1">
    <property type="entry name" value="ZINC-TYPE ALCOHOL DEHYDROGENASE-LIKE PROTEIN C16A3.02C"/>
    <property type="match status" value="1"/>
</dbReference>
<proteinExistence type="predicted"/>
<keyword evidence="3" id="KW-1185">Reference proteome</keyword>
<gene>
    <name evidence="2" type="ordered locus">Rleg2_6236</name>
</gene>
<accession>A0ABF7QZM5</accession>
<dbReference type="CDD" id="cd08267">
    <property type="entry name" value="MDR1"/>
    <property type="match status" value="1"/>
</dbReference>
<dbReference type="InterPro" id="IPR013149">
    <property type="entry name" value="ADH-like_C"/>
</dbReference>
<dbReference type="InterPro" id="IPR052733">
    <property type="entry name" value="Chloroplast_QOR"/>
</dbReference>
<dbReference type="PANTHER" id="PTHR44013">
    <property type="entry name" value="ZINC-TYPE ALCOHOL DEHYDROGENASE-LIKE PROTEIN C16A3.02C"/>
    <property type="match status" value="1"/>
</dbReference>
<geneLocation type="plasmid" evidence="2 3">
    <name>pRLG203</name>
</geneLocation>
<dbReference type="Gene3D" id="3.90.180.10">
    <property type="entry name" value="Medium-chain alcohol dehydrogenases, catalytic domain"/>
    <property type="match status" value="1"/>
</dbReference>
<dbReference type="SMART" id="SM00829">
    <property type="entry name" value="PKS_ER"/>
    <property type="match status" value="1"/>
</dbReference>
<dbReference type="InterPro" id="IPR013154">
    <property type="entry name" value="ADH-like_N"/>
</dbReference>
<evidence type="ECO:0000313" key="3">
    <source>
        <dbReference type="Proteomes" id="UP000008330"/>
    </source>
</evidence>
<dbReference type="InterPro" id="IPR036291">
    <property type="entry name" value="NAD(P)-bd_dom_sf"/>
</dbReference>
<dbReference type="SUPFAM" id="SSF51735">
    <property type="entry name" value="NAD(P)-binding Rossmann-fold domains"/>
    <property type="match status" value="1"/>
</dbReference>
<dbReference type="Proteomes" id="UP000008330">
    <property type="component" value="Plasmid pRLG203"/>
</dbReference>